<evidence type="ECO:0000313" key="1">
    <source>
        <dbReference type="EMBL" id="MBW7454137.1"/>
    </source>
</evidence>
<gene>
    <name evidence="1" type="ORF">K0U00_08840</name>
</gene>
<dbReference type="InterPro" id="IPR050490">
    <property type="entry name" value="Bact_solute-bd_prot1"/>
</dbReference>
<protein>
    <submittedName>
        <fullName evidence="1">Sugar ABC transporter substrate-binding protein</fullName>
    </submittedName>
</protein>
<accession>A0ABS7BZQ4</accession>
<dbReference type="Pfam" id="PF01547">
    <property type="entry name" value="SBP_bac_1"/>
    <property type="match status" value="1"/>
</dbReference>
<dbReference type="CDD" id="cd13585">
    <property type="entry name" value="PBP2_TMBP_like"/>
    <property type="match status" value="1"/>
</dbReference>
<dbReference type="PANTHER" id="PTHR43649">
    <property type="entry name" value="ARABINOSE-BINDING PROTEIN-RELATED"/>
    <property type="match status" value="1"/>
</dbReference>
<reference evidence="1 2" key="1">
    <citation type="submission" date="2021-07" db="EMBL/GenBank/DDBJ databases">
        <title>Paenibacillus radiodurans sp. nov., isolated from the southeastern edge of Tengger Desert.</title>
        <authorList>
            <person name="Zhang G."/>
        </authorList>
    </citation>
    <scope>NUCLEOTIDE SEQUENCE [LARGE SCALE GENOMIC DNA]</scope>
    <source>
        <strain evidence="1 2">CCM 7311</strain>
    </source>
</reference>
<dbReference type="InterPro" id="IPR006059">
    <property type="entry name" value="SBP"/>
</dbReference>
<dbReference type="PROSITE" id="PS51257">
    <property type="entry name" value="PROKAR_LIPOPROTEIN"/>
    <property type="match status" value="1"/>
</dbReference>
<name>A0ABS7BZQ4_9BACL</name>
<evidence type="ECO:0000313" key="2">
    <source>
        <dbReference type="Proteomes" id="UP001519887"/>
    </source>
</evidence>
<dbReference type="Proteomes" id="UP001519887">
    <property type="component" value="Unassembled WGS sequence"/>
</dbReference>
<dbReference type="EMBL" id="JAHZIK010000159">
    <property type="protein sequence ID" value="MBW7454137.1"/>
    <property type="molecule type" value="Genomic_DNA"/>
</dbReference>
<keyword evidence="2" id="KW-1185">Reference proteome</keyword>
<dbReference type="PANTHER" id="PTHR43649:SF12">
    <property type="entry name" value="DIACETYLCHITOBIOSE BINDING PROTEIN DASA"/>
    <property type="match status" value="1"/>
</dbReference>
<sequence>MKRKSRVAFVSVMVMILFILYGCSGGGTENGASDGAKEKVELNFIRWSNGPALDEEEKDKIKRFNDSHPNIHVNMTLLPWDETFKKIEMTLASNSPVDLFYWDVPAYAWYKKGLMKNLQPYFDRDLNMADYDAELFKPFQFDGSSMYVAPENYQTLVLYYNKDLFDKGSVPYPTADWEWTDFLNAAEKLTVKDGDKTVQFGTTNSLGAWWGWMALSQEQGGALTDNIHDPEKLTFNTPQTRNALQFLQDLIFKYGVAPDAAKASALGGDFLTGKIAMYVGGDWDLGSLKEAKDLHFDMAPIPKWDGNRVVPYWVGGYAMTEKSKHPEEAWEFIKWTMTENQETLAGQQSWIPVHKPSLENAELPQWAPEGYEKARFDWMNYGMIGDIYHLNWREAQDKAISPITDQIFNNKLSVEEGLKQLDEQVNEIISKK</sequence>
<dbReference type="RefSeq" id="WP_210040255.1">
    <property type="nucleotide sequence ID" value="NZ_JBHLVU010000007.1"/>
</dbReference>
<dbReference type="SUPFAM" id="SSF53850">
    <property type="entry name" value="Periplasmic binding protein-like II"/>
    <property type="match status" value="1"/>
</dbReference>
<proteinExistence type="predicted"/>
<dbReference type="Gene3D" id="3.40.190.10">
    <property type="entry name" value="Periplasmic binding protein-like II"/>
    <property type="match status" value="1"/>
</dbReference>
<comment type="caution">
    <text evidence="1">The sequence shown here is derived from an EMBL/GenBank/DDBJ whole genome shotgun (WGS) entry which is preliminary data.</text>
</comment>
<organism evidence="1 2">
    <name type="scientific">Paenibacillus sepulcri</name>
    <dbReference type="NCBI Taxonomy" id="359917"/>
    <lineage>
        <taxon>Bacteria</taxon>
        <taxon>Bacillati</taxon>
        <taxon>Bacillota</taxon>
        <taxon>Bacilli</taxon>
        <taxon>Bacillales</taxon>
        <taxon>Paenibacillaceae</taxon>
        <taxon>Paenibacillus</taxon>
    </lineage>
</organism>